<dbReference type="InterPro" id="IPR005653">
    <property type="entry name" value="OstA-like_N"/>
</dbReference>
<feature type="non-terminal residue" evidence="2">
    <location>
        <position position="107"/>
    </location>
</feature>
<name>A0A383CBW9_9ZZZZ</name>
<reference evidence="2" key="1">
    <citation type="submission" date="2018-05" db="EMBL/GenBank/DDBJ databases">
        <authorList>
            <person name="Lanie J.A."/>
            <person name="Ng W.-L."/>
            <person name="Kazmierczak K.M."/>
            <person name="Andrzejewski T.M."/>
            <person name="Davidsen T.M."/>
            <person name="Wayne K.J."/>
            <person name="Tettelin H."/>
            <person name="Glass J.I."/>
            <person name="Rusch D."/>
            <person name="Podicherti R."/>
            <person name="Tsui H.-C.T."/>
            <person name="Winkler M.E."/>
        </authorList>
    </citation>
    <scope>NUCLEOTIDE SEQUENCE</scope>
</reference>
<dbReference type="EMBL" id="UINC01207540">
    <property type="protein sequence ID" value="SVE29661.1"/>
    <property type="molecule type" value="Genomic_DNA"/>
</dbReference>
<dbReference type="Pfam" id="PF13100">
    <property type="entry name" value="OstA_2"/>
    <property type="match status" value="1"/>
</dbReference>
<organism evidence="2">
    <name type="scientific">marine metagenome</name>
    <dbReference type="NCBI Taxonomy" id="408172"/>
    <lineage>
        <taxon>unclassified sequences</taxon>
        <taxon>metagenomes</taxon>
        <taxon>ecological metagenomes</taxon>
    </lineage>
</organism>
<evidence type="ECO:0000313" key="2">
    <source>
        <dbReference type="EMBL" id="SVE29661.1"/>
    </source>
</evidence>
<feature type="domain" description="Organic solvent tolerance-like N-terminal" evidence="1">
    <location>
        <begin position="10"/>
        <end position="71"/>
    </location>
</feature>
<proteinExistence type="predicted"/>
<sequence length="107" mass="12066">MPILLLSDDRLRLIHADILENKPVKGGSVQELKGDVLFKKGKMELSCQKAIFNETTGIATMIGNTNVVKNDLHLTCDSLLFYSQEDILKNFNNVHIWDNDYNLTADS</sequence>
<evidence type="ECO:0000259" key="1">
    <source>
        <dbReference type="Pfam" id="PF13100"/>
    </source>
</evidence>
<protein>
    <recommendedName>
        <fullName evidence="1">Organic solvent tolerance-like N-terminal domain-containing protein</fullName>
    </recommendedName>
</protein>
<dbReference type="AlphaFoldDB" id="A0A383CBW9"/>
<gene>
    <name evidence="2" type="ORF">METZ01_LOCUS482515</name>
</gene>
<accession>A0A383CBW9</accession>
<dbReference type="Gene3D" id="2.60.450.10">
    <property type="entry name" value="Lipopolysaccharide (LPS) transport protein A like domain"/>
    <property type="match status" value="1"/>
</dbReference>